<dbReference type="InterPro" id="IPR045851">
    <property type="entry name" value="AMP-bd_C_sf"/>
</dbReference>
<dbReference type="InterPro" id="IPR000873">
    <property type="entry name" value="AMP-dep_synth/lig_dom"/>
</dbReference>
<dbReference type="SUPFAM" id="SSF56801">
    <property type="entry name" value="Acetyl-CoA synthetase-like"/>
    <property type="match status" value="1"/>
</dbReference>
<dbReference type="STRING" id="525245.HMPREF0044_1249"/>
<dbReference type="OrthoDB" id="9803968at2"/>
<dbReference type="AlphaFoldDB" id="C0W1F9"/>
<dbReference type="eggNOG" id="COG1022">
    <property type="taxonomic scope" value="Bacteria"/>
</dbReference>
<dbReference type="Gene3D" id="3.30.300.30">
    <property type="match status" value="1"/>
</dbReference>
<dbReference type="EMBL" id="ACFG01000034">
    <property type="protein sequence ID" value="EEH63325.1"/>
    <property type="molecule type" value="Genomic_DNA"/>
</dbReference>
<evidence type="ECO:0000256" key="1">
    <source>
        <dbReference type="ARBA" id="ARBA00006432"/>
    </source>
</evidence>
<comment type="similarity">
    <text evidence="1">Belongs to the ATP-dependent AMP-binding enzyme family.</text>
</comment>
<comment type="caution">
    <text evidence="8">The sequence shown here is derived from an EMBL/GenBank/DDBJ whole genome shotgun (WGS) entry which is preliminary data.</text>
</comment>
<comment type="catalytic activity">
    <reaction evidence="5">
        <text>a long-chain fatty acid + ATP + CoA = a long-chain fatty acyl-CoA + AMP + diphosphate</text>
        <dbReference type="Rhea" id="RHEA:15421"/>
        <dbReference type="ChEBI" id="CHEBI:30616"/>
        <dbReference type="ChEBI" id="CHEBI:33019"/>
        <dbReference type="ChEBI" id="CHEBI:57287"/>
        <dbReference type="ChEBI" id="CHEBI:57560"/>
        <dbReference type="ChEBI" id="CHEBI:83139"/>
        <dbReference type="ChEBI" id="CHEBI:456215"/>
        <dbReference type="EC" id="6.2.1.3"/>
    </reaction>
    <physiologicalReaction direction="left-to-right" evidence="5">
        <dbReference type="Rhea" id="RHEA:15422"/>
    </physiologicalReaction>
</comment>
<evidence type="ECO:0000313" key="8">
    <source>
        <dbReference type="EMBL" id="EEH63325.1"/>
    </source>
</evidence>
<keyword evidence="3" id="KW-0276">Fatty acid metabolism</keyword>
<dbReference type="HOGENOM" id="CLU_000022_45_5_11"/>
<dbReference type="CDD" id="cd05907">
    <property type="entry name" value="VL_LC_FACS_like"/>
    <property type="match status" value="1"/>
</dbReference>
<dbReference type="PANTHER" id="PTHR43272:SF32">
    <property type="entry name" value="AMP-DEPENDENT SYNTHETASE_LIGASE DOMAIN-CONTAINING PROTEIN"/>
    <property type="match status" value="1"/>
</dbReference>
<dbReference type="GO" id="GO:0016020">
    <property type="term" value="C:membrane"/>
    <property type="evidence" value="ECO:0007669"/>
    <property type="project" value="TreeGrafter"/>
</dbReference>
<evidence type="ECO:0000259" key="7">
    <source>
        <dbReference type="Pfam" id="PF00501"/>
    </source>
</evidence>
<evidence type="ECO:0000256" key="6">
    <source>
        <dbReference type="ARBA" id="ARBA00032875"/>
    </source>
</evidence>
<proteinExistence type="inferred from homology"/>
<dbReference type="PROSITE" id="PS00455">
    <property type="entry name" value="AMP_BINDING"/>
    <property type="match status" value="1"/>
</dbReference>
<dbReference type="Pfam" id="PF00501">
    <property type="entry name" value="AMP-binding"/>
    <property type="match status" value="1"/>
</dbReference>
<dbReference type="Proteomes" id="UP000010301">
    <property type="component" value="Unassembled WGS sequence"/>
</dbReference>
<dbReference type="Gene3D" id="3.40.50.12780">
    <property type="entry name" value="N-terminal domain of ligase-like"/>
    <property type="match status" value="1"/>
</dbReference>
<organism evidence="8 9">
    <name type="scientific">Gleimia coleocanis DSM 15436</name>
    <dbReference type="NCBI Taxonomy" id="525245"/>
    <lineage>
        <taxon>Bacteria</taxon>
        <taxon>Bacillati</taxon>
        <taxon>Actinomycetota</taxon>
        <taxon>Actinomycetes</taxon>
        <taxon>Actinomycetales</taxon>
        <taxon>Actinomycetaceae</taxon>
        <taxon>Gleimia</taxon>
    </lineage>
</organism>
<feature type="domain" description="AMP-dependent synthetase/ligase" evidence="7">
    <location>
        <begin position="29"/>
        <end position="430"/>
    </location>
</feature>
<evidence type="ECO:0000256" key="4">
    <source>
        <dbReference type="ARBA" id="ARBA00023098"/>
    </source>
</evidence>
<protein>
    <recommendedName>
        <fullName evidence="6">Acyl-CoA synthetase</fullName>
    </recommendedName>
</protein>
<keyword evidence="2" id="KW-0436">Ligase</keyword>
<reference evidence="8 9" key="1">
    <citation type="submission" date="2009-01" db="EMBL/GenBank/DDBJ databases">
        <authorList>
            <person name="Qin X."/>
            <person name="Bachman B."/>
            <person name="Battles P."/>
            <person name="Bell A."/>
            <person name="Bess C."/>
            <person name="Bickham C."/>
            <person name="Chaboub L."/>
            <person name="Chen D."/>
            <person name="Coyle M."/>
            <person name="Deiros D.R."/>
            <person name="Dinh H."/>
            <person name="Forbes L."/>
            <person name="Fowler G."/>
            <person name="Francisco L."/>
            <person name="Fu Q."/>
            <person name="Gubbala S."/>
            <person name="Hale W."/>
            <person name="Han Y."/>
            <person name="Hemphill L."/>
            <person name="Highlander S.K."/>
            <person name="Hirani K."/>
            <person name="Hogues M."/>
            <person name="Jackson L."/>
            <person name="Jakkamsetti A."/>
            <person name="Javaid M."/>
            <person name="Jiang H."/>
            <person name="Korchina V."/>
            <person name="Kovar C."/>
            <person name="Lara F."/>
            <person name="Lee S."/>
            <person name="Mata R."/>
            <person name="Mathew T."/>
            <person name="Moen C."/>
            <person name="Morales K."/>
            <person name="Munidasa M."/>
            <person name="Nazareth L."/>
            <person name="Ngo R."/>
            <person name="Nguyen L."/>
            <person name="Okwuonu G."/>
            <person name="Ongeri F."/>
            <person name="Patil S."/>
            <person name="Petrosino J."/>
            <person name="Pham C."/>
            <person name="Pham P."/>
            <person name="Pu L.-L."/>
            <person name="Puazo M."/>
            <person name="Raj R."/>
            <person name="Reid J."/>
            <person name="Rouhana J."/>
            <person name="Saada N."/>
            <person name="Shang Y."/>
            <person name="Simmons D."/>
            <person name="Thornton R."/>
            <person name="Warren J."/>
            <person name="Weissenberger G."/>
            <person name="Zhang J."/>
            <person name="Zhang L."/>
            <person name="Zhou C."/>
            <person name="Zhu D."/>
            <person name="Muzny D."/>
            <person name="Worley K."/>
            <person name="Gibbs R."/>
        </authorList>
    </citation>
    <scope>NUCLEOTIDE SEQUENCE [LARGE SCALE GENOMIC DNA]</scope>
    <source>
        <strain evidence="8 9">DSM 15436</strain>
    </source>
</reference>
<keyword evidence="4" id="KW-0443">Lipid metabolism</keyword>
<keyword evidence="9" id="KW-1185">Reference proteome</keyword>
<evidence type="ECO:0000256" key="3">
    <source>
        <dbReference type="ARBA" id="ARBA00022832"/>
    </source>
</evidence>
<dbReference type="Pfam" id="PF23562">
    <property type="entry name" value="AMP-binding_C_3"/>
    <property type="match status" value="1"/>
</dbReference>
<name>C0W1F9_9ACTO</name>
<evidence type="ECO:0000256" key="5">
    <source>
        <dbReference type="ARBA" id="ARBA00024484"/>
    </source>
</evidence>
<dbReference type="InterPro" id="IPR020845">
    <property type="entry name" value="AMP-binding_CS"/>
</dbReference>
<accession>C0W1F9</accession>
<sequence length="610" mass="66817">MGLFKKEKVWELPLKAQVKPNHTLFTFLEQRAAKAPHEPVMERRTVVGGWRNISAEELLNEVNEVAKGLLAMGIKKGDKISIMAATCTEWSILDLAALSLGIIVVPIYESDSGAQIEWITNDAQPVLVVADNRARAELVKATAGPSVKEVLYFEDGAIRKIQARGMNISDPELAHARADLTYHDVATIIYTSGTTGMPKGVTLTHRNFVETIYGCQEAVPEILLSKDTRFLLFLPLAHVLARFVQFLILAGEGIYAHTSDTKNLLGDLKTFQPSLLLLVPRVLEKIYNSAEAKAGKGIKRKIFRWAAKTSIEYSKGLDSRFGPSFAQRRRLKLAHKLVLHKIREALGPNMRYIVSGGAPLSPTLGHFFRGLGLDILEGYGLSETTGPLFITRLSSPKMGTVGNIIPGNRIKLSDEGEILVQGSTVFAGYYNNEAATTEAFTENWFHTGDVGSVDRKGRLSITGRSKDLLVTAGGKNVAPAALEESLVTHPLVSHVVVVGDQKPYISAIVTLDAEMLPTWLKNHGIEPLDVTRAVQHHAVIDSISKAILQVNKSVSKAESIRRFRFVNAEFSVENGYLTPSMKLKRAKVAKDFAAEIESLYDGSADSISVS</sequence>
<dbReference type="RefSeq" id="WP_006546107.1">
    <property type="nucleotide sequence ID" value="NZ_DS999540.1"/>
</dbReference>
<evidence type="ECO:0000313" key="9">
    <source>
        <dbReference type="Proteomes" id="UP000010301"/>
    </source>
</evidence>
<gene>
    <name evidence="8" type="ORF">HMPREF0044_1249</name>
</gene>
<dbReference type="PANTHER" id="PTHR43272">
    <property type="entry name" value="LONG-CHAIN-FATTY-ACID--COA LIGASE"/>
    <property type="match status" value="1"/>
</dbReference>
<evidence type="ECO:0000256" key="2">
    <source>
        <dbReference type="ARBA" id="ARBA00022598"/>
    </source>
</evidence>
<dbReference type="GO" id="GO:0004467">
    <property type="term" value="F:long-chain fatty acid-CoA ligase activity"/>
    <property type="evidence" value="ECO:0007669"/>
    <property type="project" value="UniProtKB-EC"/>
</dbReference>
<dbReference type="InterPro" id="IPR042099">
    <property type="entry name" value="ANL_N_sf"/>
</dbReference>